<dbReference type="Pfam" id="PF13966">
    <property type="entry name" value="zf-RVT"/>
    <property type="match status" value="1"/>
</dbReference>
<accession>A0AAN9IHJ8</accession>
<dbReference type="InterPro" id="IPR026960">
    <property type="entry name" value="RVT-Znf"/>
</dbReference>
<protein>
    <recommendedName>
        <fullName evidence="1">Reverse transcriptase zinc-binding domain-containing protein</fullName>
    </recommendedName>
</protein>
<evidence type="ECO:0000313" key="3">
    <source>
        <dbReference type="Proteomes" id="UP001372338"/>
    </source>
</evidence>
<feature type="domain" description="Reverse transcriptase zinc-binding" evidence="1">
    <location>
        <begin position="26"/>
        <end position="116"/>
    </location>
</feature>
<gene>
    <name evidence="2" type="ORF">RIF29_08839</name>
</gene>
<dbReference type="EMBL" id="JAYWIO010000002">
    <property type="protein sequence ID" value="KAK7281123.1"/>
    <property type="molecule type" value="Genomic_DNA"/>
</dbReference>
<dbReference type="AlphaFoldDB" id="A0AAN9IHJ8"/>
<name>A0AAN9IHJ8_CROPI</name>
<organism evidence="2 3">
    <name type="scientific">Crotalaria pallida</name>
    <name type="common">Smooth rattlebox</name>
    <name type="synonym">Crotalaria striata</name>
    <dbReference type="NCBI Taxonomy" id="3830"/>
    <lineage>
        <taxon>Eukaryota</taxon>
        <taxon>Viridiplantae</taxon>
        <taxon>Streptophyta</taxon>
        <taxon>Embryophyta</taxon>
        <taxon>Tracheophyta</taxon>
        <taxon>Spermatophyta</taxon>
        <taxon>Magnoliopsida</taxon>
        <taxon>eudicotyledons</taxon>
        <taxon>Gunneridae</taxon>
        <taxon>Pentapetalae</taxon>
        <taxon>rosids</taxon>
        <taxon>fabids</taxon>
        <taxon>Fabales</taxon>
        <taxon>Fabaceae</taxon>
        <taxon>Papilionoideae</taxon>
        <taxon>50 kb inversion clade</taxon>
        <taxon>genistoids sensu lato</taxon>
        <taxon>core genistoids</taxon>
        <taxon>Crotalarieae</taxon>
        <taxon>Crotalaria</taxon>
    </lineage>
</organism>
<dbReference type="Proteomes" id="UP001372338">
    <property type="component" value="Unassembled WGS sequence"/>
</dbReference>
<comment type="caution">
    <text evidence="2">The sequence shown here is derived from an EMBL/GenBank/DDBJ whole genome shotgun (WGS) entry which is preliminary data.</text>
</comment>
<proteinExistence type="predicted"/>
<evidence type="ECO:0000313" key="2">
    <source>
        <dbReference type="EMBL" id="KAK7281123.1"/>
    </source>
</evidence>
<sequence length="201" mass="23393">MYSEYPSKPEMYERQTNLELIKGCHYSVKSSYHLLMSQQASSEASSSTAVSAHSNKIWSAHCIPRYKELIWRACQNILPMRKVLRNRGIQVDHLCPMCGEEDETIEHALLLCRFAAASLFASPLSIRVDVINTSSFQDWLRVLMLNNDPHFLAAIFEHEWALWNRRNEFVFQQREMGFSQVLQKANTISMGHNEKKQNRRT</sequence>
<evidence type="ECO:0000259" key="1">
    <source>
        <dbReference type="Pfam" id="PF13966"/>
    </source>
</evidence>
<reference evidence="2 3" key="1">
    <citation type="submission" date="2024-01" db="EMBL/GenBank/DDBJ databases">
        <title>The genomes of 5 underutilized Papilionoideae crops provide insights into root nodulation and disease resistanc.</title>
        <authorList>
            <person name="Yuan L."/>
        </authorList>
    </citation>
    <scope>NUCLEOTIDE SEQUENCE [LARGE SCALE GENOMIC DNA]</scope>
    <source>
        <strain evidence="2">ZHUSHIDOU_FW_LH</strain>
        <tissue evidence="2">Leaf</tissue>
    </source>
</reference>
<keyword evidence="3" id="KW-1185">Reference proteome</keyword>